<proteinExistence type="predicted"/>
<sequence>MLAASSGLAVSFATVGQWIFLGAILVIVATIVVRVVYRLVKGRSIREVVPPPGAARPGDSDAVDEQGDPFGPDPGEDQRR</sequence>
<dbReference type="KEGG" id="malk:MalAC0309_0535"/>
<evidence type="ECO:0000313" key="4">
    <source>
        <dbReference type="Proteomes" id="UP000218965"/>
    </source>
</evidence>
<feature type="region of interest" description="Disordered" evidence="1">
    <location>
        <begin position="48"/>
        <end position="80"/>
    </location>
</feature>
<keyword evidence="2" id="KW-1133">Transmembrane helix</keyword>
<dbReference type="EMBL" id="AP017315">
    <property type="protein sequence ID" value="BAU31407.1"/>
    <property type="molecule type" value="Genomic_DNA"/>
</dbReference>
<keyword evidence="2" id="KW-0812">Transmembrane</keyword>
<name>A0A0U5BAZ5_9MICO</name>
<dbReference type="AlphaFoldDB" id="A0A0U5BAZ5"/>
<feature type="transmembrane region" description="Helical" evidence="2">
    <location>
        <begin position="15"/>
        <end position="37"/>
    </location>
</feature>
<dbReference type="RefSeq" id="WP_096420600.1">
    <property type="nucleotide sequence ID" value="NZ_AP017315.1"/>
</dbReference>
<evidence type="ECO:0000313" key="3">
    <source>
        <dbReference type="EMBL" id="BAU31407.1"/>
    </source>
</evidence>
<keyword evidence="2" id="KW-0472">Membrane</keyword>
<accession>A0A0U5BAZ5</accession>
<evidence type="ECO:0000256" key="1">
    <source>
        <dbReference type="SAM" id="MobiDB-lite"/>
    </source>
</evidence>
<reference evidence="4" key="1">
    <citation type="submission" date="2015-12" db="EMBL/GenBank/DDBJ databases">
        <authorList>
            <person name="Shamseldin A."/>
            <person name="Moawad H."/>
            <person name="Abd El-Rahim W.M."/>
            <person name="Sadowsky M.J."/>
        </authorList>
    </citation>
    <scope>NUCLEOTIDE SEQUENCE [LARGE SCALE GENOMIC DNA]</scope>
    <source>
        <strain evidence="4">JAM AC0309</strain>
    </source>
</reference>
<protein>
    <submittedName>
        <fullName evidence="3">Integral membrane protein</fullName>
    </submittedName>
</protein>
<gene>
    <name evidence="3" type="ORF">MalAC0309_0535</name>
</gene>
<organism evidence="3 4">
    <name type="scientific">Microcella alkaliphila</name>
    <dbReference type="NCBI Taxonomy" id="279828"/>
    <lineage>
        <taxon>Bacteria</taxon>
        <taxon>Bacillati</taxon>
        <taxon>Actinomycetota</taxon>
        <taxon>Actinomycetes</taxon>
        <taxon>Micrococcales</taxon>
        <taxon>Microbacteriaceae</taxon>
        <taxon>Microcella</taxon>
    </lineage>
</organism>
<dbReference type="Proteomes" id="UP000218965">
    <property type="component" value="Chromosome"/>
</dbReference>
<dbReference type="OrthoDB" id="9876865at2"/>
<evidence type="ECO:0000256" key="2">
    <source>
        <dbReference type="SAM" id="Phobius"/>
    </source>
</evidence>
<reference evidence="3 4" key="2">
    <citation type="submission" date="2016-01" db="EMBL/GenBank/DDBJ databases">
        <title>Microcella alkaliphila JAM AC0309 whole genome shotgun sequence.</title>
        <authorList>
            <person name="Kurata A."/>
            <person name="Hirose Y."/>
            <person name="Kishimoto N."/>
            <person name="Kobayashi T."/>
        </authorList>
    </citation>
    <scope>NUCLEOTIDE SEQUENCE [LARGE SCALE GENOMIC DNA]</scope>
    <source>
        <strain evidence="3 4">JAM AC0309</strain>
    </source>
</reference>